<dbReference type="GeneID" id="106125069"/>
<organism evidence="1">
    <name type="scientific">Papilio xuthus</name>
    <name type="common">Asian swallowtail butterfly</name>
    <dbReference type="NCBI Taxonomy" id="66420"/>
    <lineage>
        <taxon>Eukaryota</taxon>
        <taxon>Metazoa</taxon>
        <taxon>Ecdysozoa</taxon>
        <taxon>Arthropoda</taxon>
        <taxon>Hexapoda</taxon>
        <taxon>Insecta</taxon>
        <taxon>Pterygota</taxon>
        <taxon>Neoptera</taxon>
        <taxon>Endopterygota</taxon>
        <taxon>Lepidoptera</taxon>
        <taxon>Glossata</taxon>
        <taxon>Ditrysia</taxon>
        <taxon>Papilionoidea</taxon>
        <taxon>Papilionidae</taxon>
        <taxon>Papilioninae</taxon>
        <taxon>Papilio</taxon>
    </lineage>
</organism>
<reference evidence="1" key="1">
    <citation type="submission" date="2025-08" db="UniProtKB">
        <authorList>
            <consortium name="RefSeq"/>
        </authorList>
    </citation>
    <scope>IDENTIFICATION</scope>
</reference>
<dbReference type="Proteomes" id="UP000694872">
    <property type="component" value="Unplaced"/>
</dbReference>
<sequence>MGEDDIRSLFPPVAVRRYPITFCIFCRRQHTDGDVDICVGNRGTVKICKVCNFTYAAACIAIANYARCLQPCVFYSILYHTAMQKKEELHIATHCPDAYSATSQHCRHLALEDVARWRSIQKRSFALKTQD</sequence>
<dbReference type="AlphaFoldDB" id="A0AAJ6ZR43"/>
<protein>
    <submittedName>
        <fullName evidence="1">Uncharacterized protein LOC106125069</fullName>
    </submittedName>
</protein>
<accession>A0AAJ6ZR43</accession>
<name>A0AAJ6ZR43_PAPXU</name>
<dbReference type="KEGG" id="pxu:106125069"/>
<evidence type="ECO:0000313" key="1">
    <source>
        <dbReference type="RefSeq" id="XP_013177607.1"/>
    </source>
</evidence>
<gene>
    <name evidence="1" type="primary">LOC106125069</name>
</gene>
<dbReference type="RefSeq" id="XP_013177607.1">
    <property type="nucleotide sequence ID" value="XM_013322153.1"/>
</dbReference>
<proteinExistence type="predicted"/>